<organism evidence="2 3">
    <name type="scientific">Candidatus Fimimonas gallinarum</name>
    <dbReference type="NCBI Taxonomy" id="2840821"/>
    <lineage>
        <taxon>Bacteria</taxon>
        <taxon>Pseudomonadati</taxon>
        <taxon>Myxococcota</taxon>
        <taxon>Myxococcia</taxon>
        <taxon>Myxococcales</taxon>
        <taxon>Cystobacterineae</taxon>
        <taxon>Myxococcaceae</taxon>
        <taxon>Myxococcaceae incertae sedis</taxon>
        <taxon>Candidatus Fimimonas</taxon>
    </lineage>
</organism>
<evidence type="ECO:0000259" key="1">
    <source>
        <dbReference type="PROSITE" id="PS51186"/>
    </source>
</evidence>
<dbReference type="AlphaFoldDB" id="A0A9D1E3E5"/>
<gene>
    <name evidence="2" type="ORF">IAC95_01980</name>
</gene>
<evidence type="ECO:0000313" key="3">
    <source>
        <dbReference type="Proteomes" id="UP000824200"/>
    </source>
</evidence>
<dbReference type="GO" id="GO:0016747">
    <property type="term" value="F:acyltransferase activity, transferring groups other than amino-acyl groups"/>
    <property type="evidence" value="ECO:0007669"/>
    <property type="project" value="InterPro"/>
</dbReference>
<accession>A0A9D1E3E5</accession>
<reference evidence="2" key="2">
    <citation type="journal article" date="2021" name="PeerJ">
        <title>Extensive microbial diversity within the chicken gut microbiome revealed by metagenomics and culture.</title>
        <authorList>
            <person name="Gilroy R."/>
            <person name="Ravi A."/>
            <person name="Getino M."/>
            <person name="Pursley I."/>
            <person name="Horton D.L."/>
            <person name="Alikhan N.F."/>
            <person name="Baker D."/>
            <person name="Gharbi K."/>
            <person name="Hall N."/>
            <person name="Watson M."/>
            <person name="Adriaenssens E.M."/>
            <person name="Foster-Nyarko E."/>
            <person name="Jarju S."/>
            <person name="Secka A."/>
            <person name="Antonio M."/>
            <person name="Oren A."/>
            <person name="Chaudhuri R.R."/>
            <person name="La Ragione R."/>
            <person name="Hildebrand F."/>
            <person name="Pallen M.J."/>
        </authorList>
    </citation>
    <scope>NUCLEOTIDE SEQUENCE</scope>
    <source>
        <strain evidence="2">CHK121-14286</strain>
    </source>
</reference>
<reference evidence="2" key="1">
    <citation type="submission" date="2020-10" db="EMBL/GenBank/DDBJ databases">
        <authorList>
            <person name="Gilroy R."/>
        </authorList>
    </citation>
    <scope>NUCLEOTIDE SEQUENCE</scope>
    <source>
        <strain evidence="2">CHK121-14286</strain>
    </source>
</reference>
<comment type="caution">
    <text evidence="2">The sequence shown here is derived from an EMBL/GenBank/DDBJ whole genome shotgun (WGS) entry which is preliminary data.</text>
</comment>
<dbReference type="Pfam" id="PF00583">
    <property type="entry name" value="Acetyltransf_1"/>
    <property type="match status" value="1"/>
</dbReference>
<dbReference type="PROSITE" id="PS51186">
    <property type="entry name" value="GNAT"/>
    <property type="match status" value="1"/>
</dbReference>
<dbReference type="Gene3D" id="3.40.630.30">
    <property type="match status" value="1"/>
</dbReference>
<dbReference type="CDD" id="cd04301">
    <property type="entry name" value="NAT_SF"/>
    <property type="match status" value="1"/>
</dbReference>
<dbReference type="EMBL" id="DVHL01000016">
    <property type="protein sequence ID" value="HIR65643.1"/>
    <property type="molecule type" value="Genomic_DNA"/>
</dbReference>
<name>A0A9D1E3E5_9BACT</name>
<dbReference type="Proteomes" id="UP000824200">
    <property type="component" value="Unassembled WGS sequence"/>
</dbReference>
<dbReference type="InterPro" id="IPR016181">
    <property type="entry name" value="Acyl_CoA_acyltransferase"/>
</dbReference>
<feature type="domain" description="N-acetyltransferase" evidence="1">
    <location>
        <begin position="3"/>
        <end position="163"/>
    </location>
</feature>
<proteinExistence type="predicted"/>
<dbReference type="PANTHER" id="PTHR43617">
    <property type="entry name" value="L-AMINO ACID N-ACETYLTRANSFERASE"/>
    <property type="match status" value="1"/>
</dbReference>
<protein>
    <submittedName>
        <fullName evidence="2">GNAT family N-acetyltransferase</fullName>
    </submittedName>
</protein>
<sequence length="163" mass="18826">MDYIIKPMQTVDEIDGKGYVHYKSWQETYAGLIDAEYLKNMTEEKCKAIAHKWRDNILVAKDGDKVIGFVGYGKYRDDTLSACGEVYAIYVLADYYGQKVGYELMNAAFEKLATYKHIAVWVLKGNERAIKFYEGYGFRFDGTEQEIKLGTSNTELRMIYERG</sequence>
<dbReference type="PANTHER" id="PTHR43617:SF2">
    <property type="entry name" value="UPF0039 PROTEIN SLL0451"/>
    <property type="match status" value="1"/>
</dbReference>
<evidence type="ECO:0000313" key="2">
    <source>
        <dbReference type="EMBL" id="HIR65643.1"/>
    </source>
</evidence>
<dbReference type="InterPro" id="IPR050276">
    <property type="entry name" value="MshD_Acetyltransferase"/>
</dbReference>
<dbReference type="SUPFAM" id="SSF55729">
    <property type="entry name" value="Acyl-CoA N-acyltransferases (Nat)"/>
    <property type="match status" value="1"/>
</dbReference>
<dbReference type="InterPro" id="IPR000182">
    <property type="entry name" value="GNAT_dom"/>
</dbReference>